<name>A0AAW1KSM0_POPJA</name>
<proteinExistence type="predicted"/>
<keyword evidence="2" id="KW-1185">Reference proteome</keyword>
<gene>
    <name evidence="1" type="ORF">QE152_g19556</name>
</gene>
<comment type="caution">
    <text evidence="1">The sequence shown here is derived from an EMBL/GenBank/DDBJ whole genome shotgun (WGS) entry which is preliminary data.</text>
</comment>
<sequence length="117" mass="13189">MGIGLQSCRQNCQLADVETLAKEKFAAISVEEWASVCNHVEKFAAISVEEWASVCNHVDKIVKEYMQNEHLIDAVMNSFEFTVDTGESDDDDYESYEELLSDEENVTAQTLNDEVSD</sequence>
<dbReference type="EMBL" id="JASPKY010000186">
    <property type="protein sequence ID" value="KAK9722640.1"/>
    <property type="molecule type" value="Genomic_DNA"/>
</dbReference>
<dbReference type="Proteomes" id="UP001458880">
    <property type="component" value="Unassembled WGS sequence"/>
</dbReference>
<protein>
    <submittedName>
        <fullName evidence="1">Uncharacterized protein</fullName>
    </submittedName>
</protein>
<evidence type="ECO:0000313" key="2">
    <source>
        <dbReference type="Proteomes" id="UP001458880"/>
    </source>
</evidence>
<reference evidence="1 2" key="1">
    <citation type="journal article" date="2024" name="BMC Genomics">
        <title>De novo assembly and annotation of Popillia japonica's genome with initial clues to its potential as an invasive pest.</title>
        <authorList>
            <person name="Cucini C."/>
            <person name="Boschi S."/>
            <person name="Funari R."/>
            <person name="Cardaioli E."/>
            <person name="Iannotti N."/>
            <person name="Marturano G."/>
            <person name="Paoli F."/>
            <person name="Bruttini M."/>
            <person name="Carapelli A."/>
            <person name="Frati F."/>
            <person name="Nardi F."/>
        </authorList>
    </citation>
    <scope>NUCLEOTIDE SEQUENCE [LARGE SCALE GENOMIC DNA]</scope>
    <source>
        <strain evidence="1">DMR45628</strain>
    </source>
</reference>
<dbReference type="AlphaFoldDB" id="A0AAW1KSM0"/>
<organism evidence="1 2">
    <name type="scientific">Popillia japonica</name>
    <name type="common">Japanese beetle</name>
    <dbReference type="NCBI Taxonomy" id="7064"/>
    <lineage>
        <taxon>Eukaryota</taxon>
        <taxon>Metazoa</taxon>
        <taxon>Ecdysozoa</taxon>
        <taxon>Arthropoda</taxon>
        <taxon>Hexapoda</taxon>
        <taxon>Insecta</taxon>
        <taxon>Pterygota</taxon>
        <taxon>Neoptera</taxon>
        <taxon>Endopterygota</taxon>
        <taxon>Coleoptera</taxon>
        <taxon>Polyphaga</taxon>
        <taxon>Scarabaeiformia</taxon>
        <taxon>Scarabaeidae</taxon>
        <taxon>Rutelinae</taxon>
        <taxon>Popillia</taxon>
    </lineage>
</organism>
<accession>A0AAW1KSM0</accession>
<evidence type="ECO:0000313" key="1">
    <source>
        <dbReference type="EMBL" id="KAK9722640.1"/>
    </source>
</evidence>